<gene>
    <name evidence="13" type="ORF">Goari_023210</name>
</gene>
<keyword evidence="9" id="KW-0408">Iron</keyword>
<dbReference type="GO" id="GO:0016020">
    <property type="term" value="C:membrane"/>
    <property type="evidence" value="ECO:0007669"/>
    <property type="project" value="UniProtKB-SubCell"/>
</dbReference>
<keyword evidence="4" id="KW-0349">Heme</keyword>
<evidence type="ECO:0000256" key="9">
    <source>
        <dbReference type="ARBA" id="ARBA00023004"/>
    </source>
</evidence>
<dbReference type="PANTHER" id="PTHR24282:SF226">
    <property type="entry name" value="CYTOCHROME P450 CYP749A22-LIKE"/>
    <property type="match status" value="1"/>
</dbReference>
<dbReference type="InterPro" id="IPR036396">
    <property type="entry name" value="Cyt_P450_sf"/>
</dbReference>
<evidence type="ECO:0000256" key="6">
    <source>
        <dbReference type="ARBA" id="ARBA00022723"/>
    </source>
</evidence>
<evidence type="ECO:0000256" key="12">
    <source>
        <dbReference type="SAM" id="Phobius"/>
    </source>
</evidence>
<comment type="cofactor">
    <cofactor evidence="1">
        <name>heme</name>
        <dbReference type="ChEBI" id="CHEBI:30413"/>
    </cofactor>
</comment>
<dbReference type="InterPro" id="IPR050665">
    <property type="entry name" value="Cytochrome_P450_Monooxygen"/>
</dbReference>
<evidence type="ECO:0000313" key="14">
    <source>
        <dbReference type="Proteomes" id="UP000593577"/>
    </source>
</evidence>
<dbReference type="GO" id="GO:0005506">
    <property type="term" value="F:iron ion binding"/>
    <property type="evidence" value="ECO:0007669"/>
    <property type="project" value="InterPro"/>
</dbReference>
<keyword evidence="5 12" id="KW-0812">Transmembrane</keyword>
<comment type="caution">
    <text evidence="13">The sequence shown here is derived from an EMBL/GenBank/DDBJ whole genome shotgun (WGS) entry which is preliminary data.</text>
</comment>
<keyword evidence="8" id="KW-0560">Oxidoreductase</keyword>
<dbReference type="SUPFAM" id="SSF48264">
    <property type="entry name" value="Cytochrome P450"/>
    <property type="match status" value="1"/>
</dbReference>
<protein>
    <recommendedName>
        <fullName evidence="15">Cytochrome P450</fullName>
    </recommendedName>
</protein>
<feature type="non-terminal residue" evidence="13">
    <location>
        <position position="203"/>
    </location>
</feature>
<evidence type="ECO:0000256" key="5">
    <source>
        <dbReference type="ARBA" id="ARBA00022692"/>
    </source>
</evidence>
<evidence type="ECO:0000256" key="2">
    <source>
        <dbReference type="ARBA" id="ARBA00004167"/>
    </source>
</evidence>
<dbReference type="Proteomes" id="UP000593577">
    <property type="component" value="Unassembled WGS sequence"/>
</dbReference>
<dbReference type="PANTHER" id="PTHR24282">
    <property type="entry name" value="CYTOCHROME P450 FAMILY MEMBER"/>
    <property type="match status" value="1"/>
</dbReference>
<comment type="subcellular location">
    <subcellularLocation>
        <location evidence="2">Membrane</location>
        <topology evidence="2">Single-pass membrane protein</topology>
    </subcellularLocation>
</comment>
<keyword evidence="6" id="KW-0479">Metal-binding</keyword>
<feature type="transmembrane region" description="Helical" evidence="12">
    <location>
        <begin position="6"/>
        <end position="25"/>
    </location>
</feature>
<comment type="similarity">
    <text evidence="3">Belongs to the cytochrome P450 family.</text>
</comment>
<dbReference type="InterPro" id="IPR001128">
    <property type="entry name" value="Cyt_P450"/>
</dbReference>
<keyword evidence="14" id="KW-1185">Reference proteome</keyword>
<dbReference type="AlphaFoldDB" id="A0A7J8X361"/>
<evidence type="ECO:0000256" key="10">
    <source>
        <dbReference type="ARBA" id="ARBA00023033"/>
    </source>
</evidence>
<evidence type="ECO:0000256" key="11">
    <source>
        <dbReference type="ARBA" id="ARBA00023136"/>
    </source>
</evidence>
<accession>A0A7J8X361</accession>
<evidence type="ECO:0000256" key="1">
    <source>
        <dbReference type="ARBA" id="ARBA00001971"/>
    </source>
</evidence>
<dbReference type="GO" id="GO:0004497">
    <property type="term" value="F:monooxygenase activity"/>
    <property type="evidence" value="ECO:0007669"/>
    <property type="project" value="UniProtKB-KW"/>
</dbReference>
<keyword evidence="11 12" id="KW-0472">Membrane</keyword>
<evidence type="ECO:0000256" key="7">
    <source>
        <dbReference type="ARBA" id="ARBA00022989"/>
    </source>
</evidence>
<organism evidence="13 14">
    <name type="scientific">Gossypium aridum</name>
    <name type="common">American cotton</name>
    <name type="synonym">Erioxylum aridum</name>
    <dbReference type="NCBI Taxonomy" id="34290"/>
    <lineage>
        <taxon>Eukaryota</taxon>
        <taxon>Viridiplantae</taxon>
        <taxon>Streptophyta</taxon>
        <taxon>Embryophyta</taxon>
        <taxon>Tracheophyta</taxon>
        <taxon>Spermatophyta</taxon>
        <taxon>Magnoliopsida</taxon>
        <taxon>eudicotyledons</taxon>
        <taxon>Gunneridae</taxon>
        <taxon>Pentapetalae</taxon>
        <taxon>rosids</taxon>
        <taxon>malvids</taxon>
        <taxon>Malvales</taxon>
        <taxon>Malvaceae</taxon>
        <taxon>Malvoideae</taxon>
        <taxon>Gossypium</taxon>
    </lineage>
</organism>
<dbReference type="GO" id="GO:0016705">
    <property type="term" value="F:oxidoreductase activity, acting on paired donors, with incorporation or reduction of molecular oxygen"/>
    <property type="evidence" value="ECO:0007669"/>
    <property type="project" value="InterPro"/>
</dbReference>
<dbReference type="Pfam" id="PF00067">
    <property type="entry name" value="p450"/>
    <property type="match status" value="1"/>
</dbReference>
<proteinExistence type="inferred from homology"/>
<evidence type="ECO:0000256" key="3">
    <source>
        <dbReference type="ARBA" id="ARBA00010617"/>
    </source>
</evidence>
<name>A0A7J8X361_GOSAI</name>
<evidence type="ECO:0008006" key="15">
    <source>
        <dbReference type="Google" id="ProtNLM"/>
    </source>
</evidence>
<keyword evidence="7 12" id="KW-1133">Transmembrane helix</keyword>
<dbReference type="Gene3D" id="1.10.630.10">
    <property type="entry name" value="Cytochrome P450"/>
    <property type="match status" value="1"/>
</dbReference>
<dbReference type="EMBL" id="JABFAA010000005">
    <property type="protein sequence ID" value="MBA0681404.1"/>
    <property type="molecule type" value="Genomic_DNA"/>
</dbReference>
<dbReference type="GO" id="GO:0020037">
    <property type="term" value="F:heme binding"/>
    <property type="evidence" value="ECO:0007669"/>
    <property type="project" value="InterPro"/>
</dbReference>
<evidence type="ECO:0000313" key="13">
    <source>
        <dbReference type="EMBL" id="MBA0681404.1"/>
    </source>
</evidence>
<reference evidence="13 14" key="1">
    <citation type="journal article" date="2019" name="Genome Biol. Evol.">
        <title>Insights into the evolution of the New World diploid cottons (Gossypium, subgenus Houzingenia) based on genome sequencing.</title>
        <authorList>
            <person name="Grover C.E."/>
            <person name="Arick M.A. 2nd"/>
            <person name="Thrash A."/>
            <person name="Conover J.L."/>
            <person name="Sanders W.S."/>
            <person name="Peterson D.G."/>
            <person name="Frelichowski J.E."/>
            <person name="Scheffler J.A."/>
            <person name="Scheffler B.E."/>
            <person name="Wendel J.F."/>
        </authorList>
    </citation>
    <scope>NUCLEOTIDE SEQUENCE [LARGE SCALE GENOMIC DNA]</scope>
    <source>
        <strain evidence="13">185</strain>
        <tissue evidence="13">Leaf</tissue>
    </source>
</reference>
<sequence length="203" mass="23332">MSALLKLAILVPCCSFIVALIRFLYDYLWRPLRLQHKMSSQGIRGPPYSFIHGNNKEATKMTKEALSKPMALRHDIFPRVQPHIYSCVNKYGRNYLSWDGNRPELVITEPELANEVLKHSVTTFPKRKPTVFVSRIFGNGLVTALGEKWVKQRKLANHAFHGESLQNMTPAVIASVETMLEKWKGYAGKEMEVYHEFRLLTSE</sequence>
<evidence type="ECO:0000256" key="8">
    <source>
        <dbReference type="ARBA" id="ARBA00023002"/>
    </source>
</evidence>
<keyword evidence="10" id="KW-0503">Monooxygenase</keyword>
<evidence type="ECO:0000256" key="4">
    <source>
        <dbReference type="ARBA" id="ARBA00022617"/>
    </source>
</evidence>